<dbReference type="Proteomes" id="UP000704712">
    <property type="component" value="Unassembled WGS sequence"/>
</dbReference>
<comment type="caution">
    <text evidence="2">The sequence shown here is derived from an EMBL/GenBank/DDBJ whole genome shotgun (WGS) entry which is preliminary data.</text>
</comment>
<dbReference type="EMBL" id="JAACNO010002770">
    <property type="protein sequence ID" value="KAF4130985.1"/>
    <property type="molecule type" value="Genomic_DNA"/>
</dbReference>
<feature type="region of interest" description="Disordered" evidence="1">
    <location>
        <begin position="62"/>
        <end position="98"/>
    </location>
</feature>
<feature type="region of interest" description="Disordered" evidence="1">
    <location>
        <begin position="210"/>
        <end position="246"/>
    </location>
</feature>
<accession>A0A833WGR8</accession>
<gene>
    <name evidence="2" type="ORF">GN244_ATG06303</name>
    <name evidence="3" type="ORF">GN958_ATG19835</name>
</gene>
<reference evidence="2" key="1">
    <citation type="submission" date="2020-04" db="EMBL/GenBank/DDBJ databases">
        <title>Hybrid Assembly of Korean Phytophthora infestans isolates.</title>
        <authorList>
            <person name="Prokchorchik M."/>
            <person name="Lee Y."/>
            <person name="Seo J."/>
            <person name="Cho J.-H."/>
            <person name="Park Y.-E."/>
            <person name="Jang D.-C."/>
            <person name="Im J.-S."/>
            <person name="Choi J.-G."/>
            <person name="Park H.-J."/>
            <person name="Lee G.-B."/>
            <person name="Lee Y.-G."/>
            <person name="Hong S.-Y."/>
            <person name="Cho K."/>
            <person name="Sohn K.H."/>
        </authorList>
    </citation>
    <scope>NUCLEOTIDE SEQUENCE</scope>
    <source>
        <strain evidence="2">KR_1_A1</strain>
        <strain evidence="3">KR_2_A2</strain>
    </source>
</reference>
<feature type="compositionally biased region" description="Basic residues" evidence="1">
    <location>
        <begin position="231"/>
        <end position="246"/>
    </location>
</feature>
<evidence type="ECO:0000256" key="1">
    <source>
        <dbReference type="SAM" id="MobiDB-lite"/>
    </source>
</evidence>
<feature type="compositionally biased region" description="Acidic residues" evidence="1">
    <location>
        <begin position="80"/>
        <end position="97"/>
    </location>
</feature>
<protein>
    <submittedName>
        <fullName evidence="2">Uncharacterized protein</fullName>
    </submittedName>
</protein>
<sequence length="246" mass="27432">METTRRTRPATSAEAILQFLLDALHHLTGVPLLMVNQPDSNIPCLTQTNMLETQKRADQKNAELLNSPNSRHKDNCSEWSDNEAPEEEMSEDEDEFEKQDNKMNAIQVAPVSSAQNQLFDGLQFYLAVSRVRERTVKSMLELGMAKTLTTLRDRKHNKSIAVIEQRYPDFTCLPTPTRNASTQPRSGANQPPMNLLAALRLPSAVAVARGQSSLKGPVRPHLAGDEEGRARRPPLHSHGHNISRVA</sequence>
<dbReference type="AlphaFoldDB" id="A0A833WGR8"/>
<proteinExistence type="predicted"/>
<name>A0A833WGR8_PHYIN</name>
<evidence type="ECO:0000313" key="2">
    <source>
        <dbReference type="EMBL" id="KAF4041448.1"/>
    </source>
</evidence>
<dbReference type="Proteomes" id="UP000602510">
    <property type="component" value="Unassembled WGS sequence"/>
</dbReference>
<evidence type="ECO:0000313" key="4">
    <source>
        <dbReference type="Proteomes" id="UP000602510"/>
    </source>
</evidence>
<organism evidence="2 4">
    <name type="scientific">Phytophthora infestans</name>
    <name type="common">Potato late blight agent</name>
    <name type="synonym">Botrytis infestans</name>
    <dbReference type="NCBI Taxonomy" id="4787"/>
    <lineage>
        <taxon>Eukaryota</taxon>
        <taxon>Sar</taxon>
        <taxon>Stramenopiles</taxon>
        <taxon>Oomycota</taxon>
        <taxon>Peronosporomycetes</taxon>
        <taxon>Peronosporales</taxon>
        <taxon>Peronosporaceae</taxon>
        <taxon>Phytophthora</taxon>
    </lineage>
</organism>
<keyword evidence="4" id="KW-1185">Reference proteome</keyword>
<dbReference type="EMBL" id="WSZM01000124">
    <property type="protein sequence ID" value="KAF4041448.1"/>
    <property type="molecule type" value="Genomic_DNA"/>
</dbReference>
<evidence type="ECO:0000313" key="3">
    <source>
        <dbReference type="EMBL" id="KAF4130985.1"/>
    </source>
</evidence>